<dbReference type="InterPro" id="IPR050610">
    <property type="entry name" value="APOBEC_Cyt_Deaminase"/>
</dbReference>
<evidence type="ECO:0000256" key="1">
    <source>
        <dbReference type="ARBA" id="ARBA00001947"/>
    </source>
</evidence>
<evidence type="ECO:0000256" key="6">
    <source>
        <dbReference type="ARBA" id="ARBA00022723"/>
    </source>
</evidence>
<dbReference type="Pfam" id="PF18772">
    <property type="entry name" value="APOBEC2"/>
    <property type="match status" value="1"/>
</dbReference>
<comment type="similarity">
    <text evidence="2">Belongs to the cytidine and deoxycytidylate deaminase family.</text>
</comment>
<evidence type="ECO:0000256" key="7">
    <source>
        <dbReference type="ARBA" id="ARBA00022801"/>
    </source>
</evidence>
<dbReference type="RefSeq" id="XP_043932427.1">
    <property type="nucleotide sequence ID" value="XM_044076492.1"/>
</dbReference>
<comment type="cofactor">
    <cofactor evidence="1">
        <name>Zn(2+)</name>
        <dbReference type="ChEBI" id="CHEBI:29105"/>
    </cofactor>
</comment>
<feature type="compositionally biased region" description="Low complexity" evidence="12">
    <location>
        <begin position="56"/>
        <end position="74"/>
    </location>
</feature>
<dbReference type="GO" id="GO:0016554">
    <property type="term" value="P:cytidine to uridine editing"/>
    <property type="evidence" value="ECO:0007669"/>
    <property type="project" value="TreeGrafter"/>
</dbReference>
<evidence type="ECO:0000256" key="2">
    <source>
        <dbReference type="ARBA" id="ARBA00006576"/>
    </source>
</evidence>
<comment type="function">
    <text evidence="10">Probable C to U editing enzyme whose physiological substrate is not yet known. Does not display detectable apoB mRNA editing. Has a low intrinsic cytidine deaminase activity. May play a role in the epigenetic regulation of gene expression through the process of active DNA demethylation.</text>
</comment>
<dbReference type="GO" id="GO:0003723">
    <property type="term" value="F:RNA binding"/>
    <property type="evidence" value="ECO:0007669"/>
    <property type="project" value="TreeGrafter"/>
</dbReference>
<dbReference type="SUPFAM" id="SSF53927">
    <property type="entry name" value="Cytidine deaminase-like"/>
    <property type="match status" value="1"/>
</dbReference>
<dbReference type="GeneID" id="122806239"/>
<dbReference type="CTD" id="10930"/>
<keyword evidence="5" id="KW-0507">mRNA processing</keyword>
<dbReference type="PROSITE" id="PS51747">
    <property type="entry name" value="CYT_DCMP_DEAMINASES_2"/>
    <property type="match status" value="1"/>
</dbReference>
<name>A0A0M3N1F2_PROAN</name>
<protein>
    <recommendedName>
        <fullName evidence="4">mRNA(cytosine(6666)) deaminase</fullName>
        <ecNumber evidence="4">3.5.4.36</ecNumber>
    </recommendedName>
    <alternativeName>
        <fullName evidence="11">mRNA(cytosine(6666)) deaminase 2</fullName>
    </alternativeName>
</protein>
<dbReference type="AlphaFoldDB" id="A0A0M3N1F2"/>
<sequence length="274" mass="31215">MAAKQDKVKVGEKSKVAAKPKGSEKQKGSEKAKVTEKMKGTEKSKGNEKAKVSEKPNANEVPKAAENAEVVENSEGTEETEKKEELELPPFEIITGERISPFVFKFQFKNVEYSSGRNKTFLCYTVEIHGDEVESFSGFVEDEHISSHAEEAFFNDILPQFQANRKYRVTWYVSSSPCSACAAKIANVLRKNKNLQLTILIARLFMWEEPEIQDGLRKIKGAGCKLKIMKPQDFSSMWSAFVEQDTEEQNVFTPWEDIQENFQYYDDKLAEILQ</sequence>
<dbReference type="PANTHER" id="PTHR13857">
    <property type="entry name" value="MRNA EDITING ENZYME"/>
    <property type="match status" value="1"/>
</dbReference>
<evidence type="ECO:0000313" key="14">
    <source>
        <dbReference type="EMBL" id="AKL90514.1"/>
    </source>
</evidence>
<dbReference type="EMBL" id="KP792761">
    <property type="protein sequence ID" value="AKL90514.1"/>
    <property type="molecule type" value="mRNA"/>
</dbReference>
<dbReference type="GO" id="GO:0004126">
    <property type="term" value="F:cytidine deaminase activity"/>
    <property type="evidence" value="ECO:0007669"/>
    <property type="project" value="TreeGrafter"/>
</dbReference>
<evidence type="ECO:0000256" key="8">
    <source>
        <dbReference type="ARBA" id="ARBA00022833"/>
    </source>
</evidence>
<evidence type="ECO:0000256" key="9">
    <source>
        <dbReference type="ARBA" id="ARBA00050382"/>
    </source>
</evidence>
<keyword evidence="7" id="KW-0378">Hydrolase</keyword>
<dbReference type="EC" id="3.5.4.36" evidence="4"/>
<dbReference type="GO" id="GO:0006397">
    <property type="term" value="P:mRNA processing"/>
    <property type="evidence" value="ECO:0007669"/>
    <property type="project" value="UniProtKB-KW"/>
</dbReference>
<dbReference type="Gene3D" id="3.40.140.10">
    <property type="entry name" value="Cytidine Deaminase, domain 2"/>
    <property type="match status" value="1"/>
</dbReference>
<feature type="domain" description="CMP/dCMP-type deaminase" evidence="13">
    <location>
        <begin position="116"/>
        <end position="219"/>
    </location>
</feature>
<evidence type="ECO:0000256" key="12">
    <source>
        <dbReference type="SAM" id="MobiDB-lite"/>
    </source>
</evidence>
<accession>A0A0M3N1F2</accession>
<keyword evidence="6" id="KW-0479">Metal-binding</keyword>
<evidence type="ECO:0000256" key="4">
    <source>
        <dbReference type="ARBA" id="ARBA00012742"/>
    </source>
</evidence>
<evidence type="ECO:0000256" key="11">
    <source>
        <dbReference type="ARBA" id="ARBA00076258"/>
    </source>
</evidence>
<dbReference type="CDD" id="cd01283">
    <property type="entry name" value="cytidine_deaminase"/>
    <property type="match status" value="1"/>
</dbReference>
<organism evidence="14">
    <name type="scientific">Protopterus annectens</name>
    <name type="common">African lungfish</name>
    <dbReference type="NCBI Taxonomy" id="7888"/>
    <lineage>
        <taxon>Eukaryota</taxon>
        <taxon>Metazoa</taxon>
        <taxon>Chordata</taxon>
        <taxon>Craniata</taxon>
        <taxon>Vertebrata</taxon>
        <taxon>Euteleostomi</taxon>
        <taxon>Dipnomorpha</taxon>
        <taxon>Ceratodontiformes</taxon>
        <taxon>Lepidosirenoidei</taxon>
        <taxon>Protopteridae</taxon>
        <taxon>Protopterus</taxon>
    </lineage>
</organism>
<dbReference type="InterPro" id="IPR002125">
    <property type="entry name" value="CMP_dCMP_dom"/>
</dbReference>
<comment type="subunit">
    <text evidence="3">Homotetramer.</text>
</comment>
<dbReference type="GO" id="GO:0005634">
    <property type="term" value="C:nucleus"/>
    <property type="evidence" value="ECO:0007669"/>
    <property type="project" value="TreeGrafter"/>
</dbReference>
<feature type="region of interest" description="Disordered" evidence="12">
    <location>
        <begin position="1"/>
        <end position="86"/>
    </location>
</feature>
<comment type="catalytic activity">
    <reaction evidence="9">
        <text>cytidine(6666) in apoB mRNA + H2O + H(+) = uridine(6666) in apoB mRNA + NH4(+)</text>
        <dbReference type="Rhea" id="RHEA:21772"/>
        <dbReference type="Rhea" id="RHEA-COMP:13888"/>
        <dbReference type="Rhea" id="RHEA-COMP:13889"/>
        <dbReference type="ChEBI" id="CHEBI:15377"/>
        <dbReference type="ChEBI" id="CHEBI:15378"/>
        <dbReference type="ChEBI" id="CHEBI:28938"/>
        <dbReference type="ChEBI" id="CHEBI:65315"/>
        <dbReference type="ChEBI" id="CHEBI:82748"/>
        <dbReference type="EC" id="3.5.4.36"/>
    </reaction>
</comment>
<proteinExistence type="evidence at transcript level"/>
<reference evidence="14" key="1">
    <citation type="journal article" date="2015" name="Curr. Biol.">
        <title>African Lungfish Reveal the Evolutionary Origins of Organized Mucosal Lymphoid Tissue in Vertebrates.</title>
        <authorList>
            <person name="Tacchi L."/>
            <person name="Larragoite E.T."/>
            <person name="Munoz P."/>
            <person name="Amemiya C.T."/>
            <person name="Salinas I."/>
        </authorList>
    </citation>
    <scope>NUCLEOTIDE SEQUENCE</scope>
</reference>
<evidence type="ECO:0000256" key="5">
    <source>
        <dbReference type="ARBA" id="ARBA00022664"/>
    </source>
</evidence>
<dbReference type="FunFam" id="3.40.140.10:FF:000031">
    <property type="entry name" value="Probable C-&gt;U-editing enzyme APOBEC-2"/>
    <property type="match status" value="1"/>
</dbReference>
<dbReference type="GO" id="GO:0005737">
    <property type="term" value="C:cytoplasm"/>
    <property type="evidence" value="ECO:0007669"/>
    <property type="project" value="TreeGrafter"/>
</dbReference>
<evidence type="ECO:0000256" key="10">
    <source>
        <dbReference type="ARBA" id="ARBA00059767"/>
    </source>
</evidence>
<evidence type="ECO:0000259" key="13">
    <source>
        <dbReference type="PROSITE" id="PS51747"/>
    </source>
</evidence>
<evidence type="ECO:0000256" key="3">
    <source>
        <dbReference type="ARBA" id="ARBA00011881"/>
    </source>
</evidence>
<dbReference type="OrthoDB" id="8841220at2759"/>
<keyword evidence="8" id="KW-0862">Zinc</keyword>
<feature type="compositionally biased region" description="Basic and acidic residues" evidence="12">
    <location>
        <begin position="1"/>
        <end position="54"/>
    </location>
</feature>
<dbReference type="GO" id="GO:0046872">
    <property type="term" value="F:metal ion binding"/>
    <property type="evidence" value="ECO:0007669"/>
    <property type="project" value="UniProtKB-KW"/>
</dbReference>
<dbReference type="PANTHER" id="PTHR13857:SF4">
    <property type="entry name" value="C-U-EDITING ENZYME APOBEC-2"/>
    <property type="match status" value="1"/>
</dbReference>
<dbReference type="InterPro" id="IPR016193">
    <property type="entry name" value="Cytidine_deaminase-like"/>
</dbReference>